<dbReference type="InterPro" id="IPR036291">
    <property type="entry name" value="NAD(P)-bd_dom_sf"/>
</dbReference>
<evidence type="ECO:0008006" key="5">
    <source>
        <dbReference type="Google" id="ProtNLM"/>
    </source>
</evidence>
<feature type="domain" description="Semialdehyde dehydrogenase dimerisation" evidence="3">
    <location>
        <begin position="146"/>
        <end position="322"/>
    </location>
</feature>
<dbReference type="EMBL" id="BART01007641">
    <property type="protein sequence ID" value="GAG61006.1"/>
    <property type="molecule type" value="Genomic_DNA"/>
</dbReference>
<dbReference type="PIRSF" id="PIRSF000148">
    <property type="entry name" value="ASA_dh"/>
    <property type="match status" value="1"/>
</dbReference>
<dbReference type="InterPro" id="IPR000534">
    <property type="entry name" value="Semialdehyde_DH_NAD-bd"/>
</dbReference>
<evidence type="ECO:0000259" key="3">
    <source>
        <dbReference type="Pfam" id="PF02774"/>
    </source>
</evidence>
<dbReference type="Pfam" id="PF02774">
    <property type="entry name" value="Semialdhyde_dhC"/>
    <property type="match status" value="1"/>
</dbReference>
<accession>X1AM81</accession>
<dbReference type="GO" id="GO:0051287">
    <property type="term" value="F:NAD binding"/>
    <property type="evidence" value="ECO:0007669"/>
    <property type="project" value="InterPro"/>
</dbReference>
<dbReference type="GO" id="GO:0008652">
    <property type="term" value="P:amino acid biosynthetic process"/>
    <property type="evidence" value="ECO:0007669"/>
    <property type="project" value="InterPro"/>
</dbReference>
<dbReference type="SUPFAM" id="SSF55347">
    <property type="entry name" value="Glyceraldehyde-3-phosphate dehydrogenase-like, C-terminal domain"/>
    <property type="match status" value="1"/>
</dbReference>
<dbReference type="GO" id="GO:0016620">
    <property type="term" value="F:oxidoreductase activity, acting on the aldehyde or oxo group of donors, NAD or NADP as acceptor"/>
    <property type="evidence" value="ECO:0007669"/>
    <property type="project" value="InterPro"/>
</dbReference>
<dbReference type="PANTHER" id="PTHR46278">
    <property type="entry name" value="DEHYDROGENASE, PUTATIVE-RELATED"/>
    <property type="match status" value="1"/>
</dbReference>
<dbReference type="CDD" id="cd18129">
    <property type="entry name" value="ASADH_C_USG1_like"/>
    <property type="match status" value="1"/>
</dbReference>
<sequence length="341" mass="38182">MKKNKKIRWALVGTDTLQGKEIKKNLSLKEIPNLSLDFFDPEVEEEYSKLTEYKGEPRVILPLDEGALKNIDLVFLAADKKINKRYGALVSKQDFRAIDLTETFNTNLKIPVVVAGVNDRTILAKNPRLIANPHPATIVLSHLFHALMPELGLKKAIAMILQPASAFGEPGIGELANQSLDLMNGAALSKKLFKAQVAFNLLSQIEKTDECGFALKEKQVKKEVNRVFDMKKIPFSLSIVQAPVFHTYSILFYLELDKKADITQVENIFKQSSYFEFLPPSSACPVSSVTVSGKDKIHVSQIKKEKAFPNSFWIWTVADNLTMGSALNAIEIAQYMMYRGS</sequence>
<dbReference type="Pfam" id="PF01118">
    <property type="entry name" value="Semialdhyde_dh"/>
    <property type="match status" value="1"/>
</dbReference>
<evidence type="ECO:0000256" key="1">
    <source>
        <dbReference type="ARBA" id="ARBA00010584"/>
    </source>
</evidence>
<dbReference type="Gene3D" id="3.40.50.720">
    <property type="entry name" value="NAD(P)-binding Rossmann-like Domain"/>
    <property type="match status" value="1"/>
</dbReference>
<dbReference type="AlphaFoldDB" id="X1AM81"/>
<reference evidence="4" key="1">
    <citation type="journal article" date="2014" name="Front. Microbiol.">
        <title>High frequency of phylogenetically diverse reductive dehalogenase-homologous genes in deep subseafloor sedimentary metagenomes.</title>
        <authorList>
            <person name="Kawai M."/>
            <person name="Futagami T."/>
            <person name="Toyoda A."/>
            <person name="Takaki Y."/>
            <person name="Nishi S."/>
            <person name="Hori S."/>
            <person name="Arai W."/>
            <person name="Tsubouchi T."/>
            <person name="Morono Y."/>
            <person name="Uchiyama I."/>
            <person name="Ito T."/>
            <person name="Fujiyama A."/>
            <person name="Inagaki F."/>
            <person name="Takami H."/>
        </authorList>
    </citation>
    <scope>NUCLEOTIDE SEQUENCE</scope>
    <source>
        <strain evidence="4">Expedition CK06-06</strain>
    </source>
</reference>
<dbReference type="Gene3D" id="3.30.360.10">
    <property type="entry name" value="Dihydrodipicolinate Reductase, domain 2"/>
    <property type="match status" value="1"/>
</dbReference>
<organism evidence="4">
    <name type="scientific">marine sediment metagenome</name>
    <dbReference type="NCBI Taxonomy" id="412755"/>
    <lineage>
        <taxon>unclassified sequences</taxon>
        <taxon>metagenomes</taxon>
        <taxon>ecological metagenomes</taxon>
    </lineage>
</organism>
<evidence type="ECO:0000313" key="4">
    <source>
        <dbReference type="EMBL" id="GAG61006.1"/>
    </source>
</evidence>
<comment type="similarity">
    <text evidence="1">Belongs to the aspartate-semialdehyde dehydrogenase family.</text>
</comment>
<feature type="domain" description="Semialdehyde dehydrogenase NAD-binding" evidence="2">
    <location>
        <begin position="49"/>
        <end position="122"/>
    </location>
</feature>
<evidence type="ECO:0000259" key="2">
    <source>
        <dbReference type="Pfam" id="PF01118"/>
    </source>
</evidence>
<proteinExistence type="inferred from homology"/>
<dbReference type="GO" id="GO:0046983">
    <property type="term" value="F:protein dimerization activity"/>
    <property type="evidence" value="ECO:0007669"/>
    <property type="project" value="InterPro"/>
</dbReference>
<gene>
    <name evidence="4" type="ORF">S01H4_17364</name>
</gene>
<dbReference type="CDD" id="cd17894">
    <property type="entry name" value="ASADH_USG1_N"/>
    <property type="match status" value="1"/>
</dbReference>
<dbReference type="SUPFAM" id="SSF51735">
    <property type="entry name" value="NAD(P)-binding Rossmann-fold domains"/>
    <property type="match status" value="1"/>
</dbReference>
<comment type="caution">
    <text evidence="4">The sequence shown here is derived from an EMBL/GenBank/DDBJ whole genome shotgun (WGS) entry which is preliminary data.</text>
</comment>
<name>X1AM81_9ZZZZ</name>
<dbReference type="PANTHER" id="PTHR46278:SF2">
    <property type="entry name" value="ASPARTATE-SEMIALDEHYDE DEHYDROGENASE"/>
    <property type="match status" value="1"/>
</dbReference>
<dbReference type="InterPro" id="IPR012280">
    <property type="entry name" value="Semialdhyde_DH_dimer_dom"/>
</dbReference>
<protein>
    <recommendedName>
        <fullName evidence="5">Semialdehyde dehydrogenase NAD-binding domain-containing protein</fullName>
    </recommendedName>
</protein>